<reference evidence="1 2" key="1">
    <citation type="journal article" date="2016" name="Nat. Commun.">
        <title>Thousands of microbial genomes shed light on interconnected biogeochemical processes in an aquifer system.</title>
        <authorList>
            <person name="Anantharaman K."/>
            <person name="Brown C.T."/>
            <person name="Hug L.A."/>
            <person name="Sharon I."/>
            <person name="Castelle C.J."/>
            <person name="Probst A.J."/>
            <person name="Thomas B.C."/>
            <person name="Singh A."/>
            <person name="Wilkins M.J."/>
            <person name="Karaoz U."/>
            <person name="Brodie E.L."/>
            <person name="Williams K.H."/>
            <person name="Hubbard S.S."/>
            <person name="Banfield J.F."/>
        </authorList>
    </citation>
    <scope>NUCLEOTIDE SEQUENCE [LARGE SCALE GENOMIC DNA]</scope>
</reference>
<accession>A0A1F6C566</accession>
<dbReference type="Proteomes" id="UP000178249">
    <property type="component" value="Unassembled WGS sequence"/>
</dbReference>
<sequence length="66" mass="7460">MSPLEFSTSILKQNSPSQNLLNFLGSFSGYDPNDPKFFWGWSVSTTLPLMRKRAPKAVKILLEEVV</sequence>
<organism evidence="1 2">
    <name type="scientific">Candidatus Kaiserbacteria bacterium RIFCSPHIGHO2_01_FULL_48_10</name>
    <dbReference type="NCBI Taxonomy" id="1798476"/>
    <lineage>
        <taxon>Bacteria</taxon>
        <taxon>Candidatus Kaiseribacteriota</taxon>
    </lineage>
</organism>
<gene>
    <name evidence="1" type="ORF">A2841_01410</name>
</gene>
<comment type="caution">
    <text evidence="1">The sequence shown here is derived from an EMBL/GenBank/DDBJ whole genome shotgun (WGS) entry which is preliminary data.</text>
</comment>
<protein>
    <submittedName>
        <fullName evidence="1">Uncharacterized protein</fullName>
    </submittedName>
</protein>
<evidence type="ECO:0000313" key="1">
    <source>
        <dbReference type="EMBL" id="OGG44253.1"/>
    </source>
</evidence>
<dbReference type="EMBL" id="MFKP01000015">
    <property type="protein sequence ID" value="OGG44253.1"/>
    <property type="molecule type" value="Genomic_DNA"/>
</dbReference>
<evidence type="ECO:0000313" key="2">
    <source>
        <dbReference type="Proteomes" id="UP000178249"/>
    </source>
</evidence>
<dbReference type="AlphaFoldDB" id="A0A1F6C566"/>
<name>A0A1F6C566_9BACT</name>
<proteinExistence type="predicted"/>